<feature type="repeat" description="ARM" evidence="6">
    <location>
        <begin position="321"/>
        <end position="363"/>
    </location>
</feature>
<dbReference type="GO" id="GO:0061608">
    <property type="term" value="F:nuclear import signal receptor activity"/>
    <property type="evidence" value="ECO:0007669"/>
    <property type="project" value="InterPro"/>
</dbReference>
<gene>
    <name evidence="9" type="ORF">Zmor_013759</name>
</gene>
<dbReference type="EMBL" id="JALNTZ010000004">
    <property type="protein sequence ID" value="KAJ3654581.1"/>
    <property type="molecule type" value="Genomic_DNA"/>
</dbReference>
<dbReference type="Pfam" id="PF16186">
    <property type="entry name" value="Arm_3"/>
    <property type="match status" value="1"/>
</dbReference>
<dbReference type="InterPro" id="IPR036975">
    <property type="entry name" value="Importin-a_IBB_sf"/>
</dbReference>
<feature type="repeat" description="ARM" evidence="6">
    <location>
        <begin position="152"/>
        <end position="194"/>
    </location>
</feature>
<evidence type="ECO:0000313" key="10">
    <source>
        <dbReference type="Proteomes" id="UP001168821"/>
    </source>
</evidence>
<reference evidence="9" key="1">
    <citation type="journal article" date="2023" name="G3 (Bethesda)">
        <title>Whole genome assemblies of Zophobas morio and Tenebrio molitor.</title>
        <authorList>
            <person name="Kaur S."/>
            <person name="Stinson S.A."/>
            <person name="diCenzo G.C."/>
        </authorList>
    </citation>
    <scope>NUCLEOTIDE SEQUENCE</scope>
    <source>
        <strain evidence="9">QUZm001</strain>
    </source>
</reference>
<dbReference type="PROSITE" id="PS50176">
    <property type="entry name" value="ARM_REPEAT"/>
    <property type="match status" value="3"/>
</dbReference>
<feature type="compositionally biased region" description="Polar residues" evidence="7">
    <location>
        <begin position="46"/>
        <end position="64"/>
    </location>
</feature>
<dbReference type="InterPro" id="IPR000225">
    <property type="entry name" value="Armadillo"/>
</dbReference>
<dbReference type="Gene3D" id="1.20.5.690">
    <property type="entry name" value="Importin-alpha, importin-beta-binding domain"/>
    <property type="match status" value="1"/>
</dbReference>
<name>A0AA38II73_9CUCU</name>
<evidence type="ECO:0000256" key="5">
    <source>
        <dbReference type="PIRNR" id="PIRNR005673"/>
    </source>
</evidence>
<evidence type="ECO:0000256" key="1">
    <source>
        <dbReference type="ARBA" id="ARBA00010394"/>
    </source>
</evidence>
<evidence type="ECO:0000256" key="2">
    <source>
        <dbReference type="ARBA" id="ARBA00022448"/>
    </source>
</evidence>
<sequence length="514" mass="56628">MGDENRIRSFKNKGKDSEEMRRRRAGQTIELRKAKKEDQLLKRRNISLQEEGSTPLQENNTSPTSMTAEDILWGMMNPDENLQFKATQACRKILSRERNPPIDHMIRLGVVPRCVEFLGKTDCPSLQFEACWALTNIASGTSEQTAAVVQEGALPRLQQLLSSSRTDVVEQAIWAIGNIAGDGPENRDLVLNYGILPNLLNLIKPTTPLSLMRNICWVLSNLCRNKNPYPNFDLVKPALPYLAKLLCSEDKDVLADTCWALSYMTDGSNEKIQAVLDTGLIDRLVMLLYSEESTVLTPALRAVGNIVTGNDLQTDMVINAGALDCMIRLLQYSKLNIVKEAAWTVSNVTAGNSEQIQKVLDAGIMPFLLNVLQTGDFKSQKEAAWAVTNFTSGGTAAQLGQLVEMGALKPMCNLLNSKDSKTIIVVLEGLNNILGAAAKVDQAEKVAVMIEECGGLDGIEALQSHDNEKVYERALHIIENYFAEGEEEAVTASVTNGQIQFNTPSMTDQTPFSF</sequence>
<dbReference type="Pfam" id="PF00514">
    <property type="entry name" value="Arm"/>
    <property type="match status" value="7"/>
</dbReference>
<dbReference type="InterPro" id="IPR024931">
    <property type="entry name" value="Importin_alpha"/>
</dbReference>
<evidence type="ECO:0000256" key="3">
    <source>
        <dbReference type="ARBA" id="ARBA00022737"/>
    </source>
</evidence>
<accession>A0AA38II73</accession>
<dbReference type="Gene3D" id="1.25.10.10">
    <property type="entry name" value="Leucine-rich Repeat Variant"/>
    <property type="match status" value="1"/>
</dbReference>
<dbReference type="InterPro" id="IPR011989">
    <property type="entry name" value="ARM-like"/>
</dbReference>
<dbReference type="PIRSF" id="PIRSF005673">
    <property type="entry name" value="Importin_alpha"/>
    <property type="match status" value="1"/>
</dbReference>
<keyword evidence="2 5" id="KW-0813">Transport</keyword>
<organism evidence="9 10">
    <name type="scientific">Zophobas morio</name>
    <dbReference type="NCBI Taxonomy" id="2755281"/>
    <lineage>
        <taxon>Eukaryota</taxon>
        <taxon>Metazoa</taxon>
        <taxon>Ecdysozoa</taxon>
        <taxon>Arthropoda</taxon>
        <taxon>Hexapoda</taxon>
        <taxon>Insecta</taxon>
        <taxon>Pterygota</taxon>
        <taxon>Neoptera</taxon>
        <taxon>Endopterygota</taxon>
        <taxon>Coleoptera</taxon>
        <taxon>Polyphaga</taxon>
        <taxon>Cucujiformia</taxon>
        <taxon>Tenebrionidae</taxon>
        <taxon>Zophobas</taxon>
    </lineage>
</organism>
<evidence type="ECO:0000256" key="6">
    <source>
        <dbReference type="PROSITE-ProRule" id="PRU00259"/>
    </source>
</evidence>
<feature type="compositionally biased region" description="Basic and acidic residues" evidence="7">
    <location>
        <begin position="1"/>
        <end position="21"/>
    </location>
</feature>
<comment type="caution">
    <text evidence="9">The sequence shown here is derived from an EMBL/GenBank/DDBJ whole genome shotgun (WGS) entry which is preliminary data.</text>
</comment>
<dbReference type="Pfam" id="PF01749">
    <property type="entry name" value="IBB"/>
    <property type="match status" value="1"/>
</dbReference>
<keyword evidence="3" id="KW-0677">Repeat</keyword>
<keyword evidence="4 5" id="KW-0653">Protein transport</keyword>
<dbReference type="InterPro" id="IPR002652">
    <property type="entry name" value="Importin-a_IBB"/>
</dbReference>
<protein>
    <recommendedName>
        <fullName evidence="5">Importin subunit alpha</fullName>
    </recommendedName>
</protein>
<feature type="region of interest" description="Disordered" evidence="7">
    <location>
        <begin position="1"/>
        <end position="64"/>
    </location>
</feature>
<keyword evidence="10" id="KW-1185">Reference proteome</keyword>
<dbReference type="GO" id="GO:0005737">
    <property type="term" value="C:cytoplasm"/>
    <property type="evidence" value="ECO:0007669"/>
    <property type="project" value="InterPro"/>
</dbReference>
<dbReference type="PANTHER" id="PTHR23316">
    <property type="entry name" value="IMPORTIN ALPHA"/>
    <property type="match status" value="1"/>
</dbReference>
<feature type="compositionally biased region" description="Basic and acidic residues" evidence="7">
    <location>
        <begin position="30"/>
        <end position="41"/>
    </location>
</feature>
<evidence type="ECO:0000256" key="7">
    <source>
        <dbReference type="SAM" id="MobiDB-lite"/>
    </source>
</evidence>
<feature type="repeat" description="ARM" evidence="6">
    <location>
        <begin position="279"/>
        <end position="321"/>
    </location>
</feature>
<dbReference type="PROSITE" id="PS51214">
    <property type="entry name" value="IBB"/>
    <property type="match status" value="1"/>
</dbReference>
<dbReference type="SMART" id="SM00185">
    <property type="entry name" value="ARM"/>
    <property type="match status" value="8"/>
</dbReference>
<dbReference type="GO" id="GO:0005634">
    <property type="term" value="C:nucleus"/>
    <property type="evidence" value="ECO:0007669"/>
    <property type="project" value="UniProtKB-ARBA"/>
</dbReference>
<dbReference type="AlphaFoldDB" id="A0AA38II73"/>
<dbReference type="SUPFAM" id="SSF48371">
    <property type="entry name" value="ARM repeat"/>
    <property type="match status" value="1"/>
</dbReference>
<evidence type="ECO:0000313" key="9">
    <source>
        <dbReference type="EMBL" id="KAJ3654581.1"/>
    </source>
</evidence>
<comment type="similarity">
    <text evidence="1 5">Belongs to the importin alpha family.</text>
</comment>
<feature type="domain" description="IBB" evidence="8">
    <location>
        <begin position="1"/>
        <end position="53"/>
    </location>
</feature>
<evidence type="ECO:0000259" key="8">
    <source>
        <dbReference type="PROSITE" id="PS51214"/>
    </source>
</evidence>
<dbReference type="InterPro" id="IPR016024">
    <property type="entry name" value="ARM-type_fold"/>
</dbReference>
<dbReference type="GO" id="GO:0006607">
    <property type="term" value="P:NLS-bearing protein import into nucleus"/>
    <property type="evidence" value="ECO:0007669"/>
    <property type="project" value="UniProtKB-ARBA"/>
</dbReference>
<proteinExistence type="inferred from homology"/>
<dbReference type="FunFam" id="1.25.10.10:FF:000009">
    <property type="entry name" value="Importin subunit alpha"/>
    <property type="match status" value="1"/>
</dbReference>
<dbReference type="InterPro" id="IPR032413">
    <property type="entry name" value="Arm_3"/>
</dbReference>
<evidence type="ECO:0000256" key="4">
    <source>
        <dbReference type="ARBA" id="ARBA00022927"/>
    </source>
</evidence>
<dbReference type="Proteomes" id="UP001168821">
    <property type="component" value="Unassembled WGS sequence"/>
</dbReference>